<dbReference type="KEGG" id="nba:CUN60_01090"/>
<gene>
    <name evidence="1" type="ORF">CUN60_01090</name>
</gene>
<dbReference type="Pfam" id="PF12059">
    <property type="entry name" value="DUF3540"/>
    <property type="match status" value="1"/>
</dbReference>
<sequence length="215" mass="23649">MKNNLQLVKKVSAPIPAELYCGKVIALEEIANQLHYSVQLSDNSVVNALKAESCFLLPAIDDLILLSSEINGELAYILQILNRTASENVVDLGQEVSLRANNLKLEAQKAINVEAPEVNLTGLTGTAKFSHSKLLSNWSEIRTGKSLFIAESAEKIINTVTEKIVNIFKTIEGVEFTKANRIRTLVTGRLFYKARHVTLNAEEEVGIDGKKINMG</sequence>
<dbReference type="RefSeq" id="WP_102950255.1">
    <property type="nucleotide sequence ID" value="NZ_CP024847.1"/>
</dbReference>
<organism evidence="1 2">
    <name type="scientific">Aquella oligotrophica</name>
    <dbReference type="NCBI Taxonomy" id="2067065"/>
    <lineage>
        <taxon>Bacteria</taxon>
        <taxon>Pseudomonadati</taxon>
        <taxon>Pseudomonadota</taxon>
        <taxon>Betaproteobacteria</taxon>
        <taxon>Neisseriales</taxon>
        <taxon>Neisseriaceae</taxon>
        <taxon>Aquella</taxon>
    </lineage>
</organism>
<proteinExistence type="predicted"/>
<protein>
    <recommendedName>
        <fullName evidence="3">DUF3540 domain-containing protein</fullName>
    </recommendedName>
</protein>
<dbReference type="EMBL" id="CP024847">
    <property type="protein sequence ID" value="AUR50955.1"/>
    <property type="molecule type" value="Genomic_DNA"/>
</dbReference>
<dbReference type="AlphaFoldDB" id="A0A2I7N404"/>
<evidence type="ECO:0008006" key="3">
    <source>
        <dbReference type="Google" id="ProtNLM"/>
    </source>
</evidence>
<accession>A0A2I7N404</accession>
<evidence type="ECO:0000313" key="2">
    <source>
        <dbReference type="Proteomes" id="UP000236655"/>
    </source>
</evidence>
<dbReference type="InterPro" id="IPR021927">
    <property type="entry name" value="DUF3540"/>
</dbReference>
<dbReference type="Proteomes" id="UP000236655">
    <property type="component" value="Chromosome"/>
</dbReference>
<name>A0A2I7N404_9NEIS</name>
<reference evidence="2" key="1">
    <citation type="submission" date="2017-11" db="EMBL/GenBank/DDBJ databases">
        <authorList>
            <person name="Chan K.G."/>
            <person name="Lee L.S."/>
        </authorList>
    </citation>
    <scope>NUCLEOTIDE SEQUENCE [LARGE SCALE GENOMIC DNA]</scope>
    <source>
        <strain evidence="2">DSM 100970</strain>
    </source>
</reference>
<keyword evidence="2" id="KW-1185">Reference proteome</keyword>
<evidence type="ECO:0000313" key="1">
    <source>
        <dbReference type="EMBL" id="AUR50955.1"/>
    </source>
</evidence>